<evidence type="ECO:0000256" key="3">
    <source>
        <dbReference type="ARBA" id="ARBA00022884"/>
    </source>
</evidence>
<proteinExistence type="inferred from homology"/>
<dbReference type="AlphaFoldDB" id="A0A1F6WNT6"/>
<gene>
    <name evidence="7" type="primary">rpsM</name>
    <name evidence="10" type="ORF">A2997_00410</name>
</gene>
<comment type="caution">
    <text evidence="10">The sequence shown here is derived from an EMBL/GenBank/DDBJ whole genome shotgun (WGS) entry which is preliminary data.</text>
</comment>
<evidence type="ECO:0000256" key="7">
    <source>
        <dbReference type="HAMAP-Rule" id="MF_01315"/>
    </source>
</evidence>
<dbReference type="PROSITE" id="PS50159">
    <property type="entry name" value="RIBOSOMAL_S13_2"/>
    <property type="match status" value="1"/>
</dbReference>
<dbReference type="GO" id="GO:0019843">
    <property type="term" value="F:rRNA binding"/>
    <property type="evidence" value="ECO:0007669"/>
    <property type="project" value="UniProtKB-UniRule"/>
</dbReference>
<comment type="similarity">
    <text evidence="1 7 8">Belongs to the universal ribosomal protein uS13 family.</text>
</comment>
<feature type="compositionally biased region" description="Basic residues" evidence="9">
    <location>
        <begin position="100"/>
        <end position="113"/>
    </location>
</feature>
<dbReference type="InterPro" id="IPR027437">
    <property type="entry name" value="Rbsml_uS13_C"/>
</dbReference>
<dbReference type="Proteomes" id="UP000179448">
    <property type="component" value="Unassembled WGS sequence"/>
</dbReference>
<evidence type="ECO:0000256" key="9">
    <source>
        <dbReference type="SAM" id="MobiDB-lite"/>
    </source>
</evidence>
<dbReference type="Pfam" id="PF00416">
    <property type="entry name" value="Ribosomal_S13"/>
    <property type="match status" value="1"/>
</dbReference>
<evidence type="ECO:0000256" key="5">
    <source>
        <dbReference type="ARBA" id="ARBA00023274"/>
    </source>
</evidence>
<keyword evidence="3 7" id="KW-0694">RNA-binding</keyword>
<dbReference type="PROSITE" id="PS00646">
    <property type="entry name" value="RIBOSOMAL_S13_1"/>
    <property type="match status" value="1"/>
</dbReference>
<organism evidence="10 11">
    <name type="scientific">Candidatus Nomurabacteria bacterium RIFCSPLOWO2_01_FULL_36_10b</name>
    <dbReference type="NCBI Taxonomy" id="1801766"/>
    <lineage>
        <taxon>Bacteria</taxon>
        <taxon>Candidatus Nomuraibacteriota</taxon>
    </lineage>
</organism>
<evidence type="ECO:0000256" key="2">
    <source>
        <dbReference type="ARBA" id="ARBA00022730"/>
    </source>
</evidence>
<dbReference type="FunFam" id="1.10.8.50:FF:000001">
    <property type="entry name" value="30S ribosomal protein S13"/>
    <property type="match status" value="1"/>
</dbReference>
<evidence type="ECO:0000256" key="8">
    <source>
        <dbReference type="RuleBase" id="RU003830"/>
    </source>
</evidence>
<comment type="function">
    <text evidence="7">Located at the top of the head of the 30S subunit, it contacts several helices of the 16S rRNA. In the 70S ribosome it contacts the 23S rRNA (bridge B1a) and protein L5 of the 50S subunit (bridge B1b), connecting the 2 subunits; these bridges are implicated in subunit movement. Contacts the tRNAs in the A and P-sites.</text>
</comment>
<dbReference type="InterPro" id="IPR010979">
    <property type="entry name" value="Ribosomal_uS13-like_H2TH"/>
</dbReference>
<dbReference type="InterPro" id="IPR001892">
    <property type="entry name" value="Ribosomal_uS13"/>
</dbReference>
<keyword evidence="7" id="KW-0820">tRNA-binding</keyword>
<evidence type="ECO:0000313" key="11">
    <source>
        <dbReference type="Proteomes" id="UP000179448"/>
    </source>
</evidence>
<dbReference type="GO" id="GO:0015935">
    <property type="term" value="C:small ribosomal subunit"/>
    <property type="evidence" value="ECO:0007669"/>
    <property type="project" value="TreeGrafter"/>
</dbReference>
<accession>A0A1F6WNT6</accession>
<dbReference type="SUPFAM" id="SSF46946">
    <property type="entry name" value="S13-like H2TH domain"/>
    <property type="match status" value="1"/>
</dbReference>
<protein>
    <recommendedName>
        <fullName evidence="6 7">Small ribosomal subunit protein uS13</fullName>
    </recommendedName>
</protein>
<evidence type="ECO:0000256" key="4">
    <source>
        <dbReference type="ARBA" id="ARBA00022980"/>
    </source>
</evidence>
<dbReference type="GO" id="GO:0006412">
    <property type="term" value="P:translation"/>
    <property type="evidence" value="ECO:0007669"/>
    <property type="project" value="UniProtKB-UniRule"/>
</dbReference>
<keyword evidence="2 7" id="KW-0699">rRNA-binding</keyword>
<dbReference type="GO" id="GO:0005829">
    <property type="term" value="C:cytosol"/>
    <property type="evidence" value="ECO:0007669"/>
    <property type="project" value="TreeGrafter"/>
</dbReference>
<feature type="region of interest" description="Disordered" evidence="9">
    <location>
        <begin position="81"/>
        <end position="127"/>
    </location>
</feature>
<dbReference type="NCBIfam" id="TIGR03631">
    <property type="entry name" value="uS13_bact"/>
    <property type="match status" value="1"/>
</dbReference>
<evidence type="ECO:0000313" key="10">
    <source>
        <dbReference type="EMBL" id="OGI83549.1"/>
    </source>
</evidence>
<dbReference type="EMBL" id="MFUQ01000015">
    <property type="protein sequence ID" value="OGI83549.1"/>
    <property type="molecule type" value="Genomic_DNA"/>
</dbReference>
<dbReference type="GO" id="GO:0003735">
    <property type="term" value="F:structural constituent of ribosome"/>
    <property type="evidence" value="ECO:0007669"/>
    <property type="project" value="InterPro"/>
</dbReference>
<evidence type="ECO:0000256" key="6">
    <source>
        <dbReference type="ARBA" id="ARBA00035166"/>
    </source>
</evidence>
<sequence length="127" mass="14403">MMRIIGITIPDNKQLWVGLTTVYGIGYTRARSILKTVGVAENKKPTDLTTDEENSIRQEAEKFALEGTLKREVSQNIKRLKDVQSYRGSRHARNLPVRGQRTKTNSRTRRGNKRTTMGSGRVKVSKT</sequence>
<dbReference type="Gene3D" id="4.10.910.10">
    <property type="entry name" value="30s ribosomal protein s13, domain 2"/>
    <property type="match status" value="1"/>
</dbReference>
<name>A0A1F6WNT6_9BACT</name>
<dbReference type="InterPro" id="IPR018269">
    <property type="entry name" value="Ribosomal_uS13_CS"/>
</dbReference>
<dbReference type="GO" id="GO:0000049">
    <property type="term" value="F:tRNA binding"/>
    <property type="evidence" value="ECO:0007669"/>
    <property type="project" value="UniProtKB-UniRule"/>
</dbReference>
<keyword evidence="5 7" id="KW-0687">Ribonucleoprotein</keyword>
<dbReference type="PANTHER" id="PTHR10871:SF1">
    <property type="entry name" value="SMALL RIBOSOMAL SUBUNIT PROTEIN US13M"/>
    <property type="match status" value="1"/>
</dbReference>
<dbReference type="PANTHER" id="PTHR10871">
    <property type="entry name" value="30S RIBOSOMAL PROTEIN S13/40S RIBOSOMAL PROTEIN S18"/>
    <property type="match status" value="1"/>
</dbReference>
<dbReference type="PIRSF" id="PIRSF002134">
    <property type="entry name" value="Ribosomal_S13"/>
    <property type="match status" value="1"/>
</dbReference>
<reference evidence="10 11" key="1">
    <citation type="journal article" date="2016" name="Nat. Commun.">
        <title>Thousands of microbial genomes shed light on interconnected biogeochemical processes in an aquifer system.</title>
        <authorList>
            <person name="Anantharaman K."/>
            <person name="Brown C.T."/>
            <person name="Hug L.A."/>
            <person name="Sharon I."/>
            <person name="Castelle C.J."/>
            <person name="Probst A.J."/>
            <person name="Thomas B.C."/>
            <person name="Singh A."/>
            <person name="Wilkins M.J."/>
            <person name="Karaoz U."/>
            <person name="Brodie E.L."/>
            <person name="Williams K.H."/>
            <person name="Hubbard S.S."/>
            <person name="Banfield J.F."/>
        </authorList>
    </citation>
    <scope>NUCLEOTIDE SEQUENCE [LARGE SCALE GENOMIC DNA]</scope>
</reference>
<dbReference type="Gene3D" id="1.10.8.50">
    <property type="match status" value="1"/>
</dbReference>
<comment type="subunit">
    <text evidence="7">Part of the 30S ribosomal subunit. Forms a loose heterodimer with protein S19. Forms two bridges to the 50S subunit in the 70S ribosome.</text>
</comment>
<keyword evidence="4 7" id="KW-0689">Ribosomal protein</keyword>
<evidence type="ECO:0000256" key="1">
    <source>
        <dbReference type="ARBA" id="ARBA00008080"/>
    </source>
</evidence>
<dbReference type="STRING" id="1801766.A2997_00410"/>
<dbReference type="HAMAP" id="MF_01315">
    <property type="entry name" value="Ribosomal_uS13"/>
    <property type="match status" value="1"/>
</dbReference>
<dbReference type="InterPro" id="IPR019980">
    <property type="entry name" value="Ribosomal_uS13_bac-type"/>
</dbReference>